<proteinExistence type="inferred from homology"/>
<evidence type="ECO:0000313" key="10">
    <source>
        <dbReference type="EMBL" id="PUU76015.1"/>
    </source>
</evidence>
<sequence>MAAAISALNAKIRSNPALSYVCSTHFWGPVSNFGIPIAAVLDITRKDPEIISGKMTTALVVYSAVFMRYSFLSIDVEGFELITIGCHFVNECAQLAQGYRYLNYWNYGGREKSLAEKAKEASVLAASSVAPELVKK</sequence>
<comment type="similarity">
    <text evidence="2 9">Belongs to the mitochondrial pyruvate carrier (MPC) (TC 2.A.105) family.</text>
</comment>
<dbReference type="PANTHER" id="PTHR14154">
    <property type="entry name" value="UPF0041 BRAIN PROTEIN 44-RELATED"/>
    <property type="match status" value="1"/>
</dbReference>
<dbReference type="InterPro" id="IPR005336">
    <property type="entry name" value="MPC"/>
</dbReference>
<dbReference type="GO" id="GO:0005743">
    <property type="term" value="C:mitochondrial inner membrane"/>
    <property type="evidence" value="ECO:0007669"/>
    <property type="project" value="UniProtKB-SubCell"/>
</dbReference>
<evidence type="ECO:0000256" key="4">
    <source>
        <dbReference type="ARBA" id="ARBA00022692"/>
    </source>
</evidence>
<keyword evidence="4" id="KW-0812">Transmembrane</keyword>
<dbReference type="EMBL" id="NESQ01000207">
    <property type="protein sequence ID" value="PUU76015.1"/>
    <property type="molecule type" value="Genomic_DNA"/>
</dbReference>
<dbReference type="OrthoDB" id="1697690at2759"/>
<dbReference type="STRING" id="42251.A0A2T6ZKK3"/>
<evidence type="ECO:0000256" key="3">
    <source>
        <dbReference type="ARBA" id="ARBA00022448"/>
    </source>
</evidence>
<keyword evidence="11" id="KW-1185">Reference proteome</keyword>
<accession>A0A2T6ZKK3</accession>
<organism evidence="10 11">
    <name type="scientific">Tuber borchii</name>
    <name type="common">White truffle</name>
    <dbReference type="NCBI Taxonomy" id="42251"/>
    <lineage>
        <taxon>Eukaryota</taxon>
        <taxon>Fungi</taxon>
        <taxon>Dikarya</taxon>
        <taxon>Ascomycota</taxon>
        <taxon>Pezizomycotina</taxon>
        <taxon>Pezizomycetes</taxon>
        <taxon>Pezizales</taxon>
        <taxon>Tuberaceae</taxon>
        <taxon>Tuber</taxon>
    </lineage>
</organism>
<evidence type="ECO:0000313" key="11">
    <source>
        <dbReference type="Proteomes" id="UP000244722"/>
    </source>
</evidence>
<keyword evidence="5 9" id="KW-0999">Mitochondrion inner membrane</keyword>
<comment type="caution">
    <text evidence="10">The sequence shown here is derived from an EMBL/GenBank/DDBJ whole genome shotgun (WGS) entry which is preliminary data.</text>
</comment>
<evidence type="ECO:0000256" key="8">
    <source>
        <dbReference type="ARBA" id="ARBA00023136"/>
    </source>
</evidence>
<protein>
    <recommendedName>
        <fullName evidence="9">Mitochondrial pyruvate carrier</fullName>
    </recommendedName>
</protein>
<evidence type="ECO:0000256" key="5">
    <source>
        <dbReference type="ARBA" id="ARBA00022792"/>
    </source>
</evidence>
<dbReference type="AlphaFoldDB" id="A0A2T6ZKK3"/>
<dbReference type="Proteomes" id="UP000244722">
    <property type="component" value="Unassembled WGS sequence"/>
</dbReference>
<evidence type="ECO:0000256" key="2">
    <source>
        <dbReference type="ARBA" id="ARBA00006416"/>
    </source>
</evidence>
<keyword evidence="7 9" id="KW-0496">Mitochondrion</keyword>
<evidence type="ECO:0000256" key="7">
    <source>
        <dbReference type="ARBA" id="ARBA00023128"/>
    </source>
</evidence>
<comment type="subcellular location">
    <subcellularLocation>
        <location evidence="1 9">Mitochondrion inner membrane</location>
        <topology evidence="1 9">Multi-pass membrane protein</topology>
    </subcellularLocation>
</comment>
<comment type="function">
    <text evidence="9">Mediates the uptake of pyruvate into mitochondria.</text>
</comment>
<gene>
    <name evidence="10" type="ORF">B9Z19DRAFT_992331</name>
</gene>
<name>A0A2T6ZKK3_TUBBO</name>
<evidence type="ECO:0000256" key="6">
    <source>
        <dbReference type="ARBA" id="ARBA00022989"/>
    </source>
</evidence>
<evidence type="ECO:0000256" key="9">
    <source>
        <dbReference type="RuleBase" id="RU363100"/>
    </source>
</evidence>
<dbReference type="Pfam" id="PF03650">
    <property type="entry name" value="MPC"/>
    <property type="match status" value="1"/>
</dbReference>
<keyword evidence="3 9" id="KW-0813">Transport</keyword>
<keyword evidence="6" id="KW-1133">Transmembrane helix</keyword>
<evidence type="ECO:0000256" key="1">
    <source>
        <dbReference type="ARBA" id="ARBA00004448"/>
    </source>
</evidence>
<keyword evidence="8" id="KW-0472">Membrane</keyword>
<dbReference type="GO" id="GO:0006850">
    <property type="term" value="P:pyruvate import into mitochondria"/>
    <property type="evidence" value="ECO:0007669"/>
    <property type="project" value="InterPro"/>
</dbReference>
<reference evidence="10 11" key="1">
    <citation type="submission" date="2017-04" db="EMBL/GenBank/DDBJ databases">
        <title>Draft genome sequence of Tuber borchii Vittad., a whitish edible truffle.</title>
        <authorList>
            <consortium name="DOE Joint Genome Institute"/>
            <person name="Murat C."/>
            <person name="Kuo A."/>
            <person name="Barry K.W."/>
            <person name="Clum A."/>
            <person name="Dockter R.B."/>
            <person name="Fauchery L."/>
            <person name="Iotti M."/>
            <person name="Kohler A."/>
            <person name="Labutti K."/>
            <person name="Lindquist E.A."/>
            <person name="Lipzen A."/>
            <person name="Ohm R.A."/>
            <person name="Wang M."/>
            <person name="Grigoriev I.V."/>
            <person name="Zambonelli A."/>
            <person name="Martin F.M."/>
        </authorList>
    </citation>
    <scope>NUCLEOTIDE SEQUENCE [LARGE SCALE GENOMIC DNA]</scope>
    <source>
        <strain evidence="10 11">Tbo3840</strain>
    </source>
</reference>